<sequence length="237" mass="27329">MALRGEISSLTMKNTIFQDNYNIDRRWCFSENESITKNELLNIGDIIEETNIKKKVEDNSYVSEIKLIDRAWRFSEKEDNRKTELLKSDDTIRETVFIKKEALIDNCTSEGDVNKETNIKREVENDKLASESGFIDKTWGFSKKEDSRKTDPLKSDIIEKEVLDNISAVHAEVKEKAFKCKTCGQKFTRKYLHGITEKAELQRVYTRCNKEQATLTSGHMTTCARVSAVFVDVAIHI</sequence>
<evidence type="ECO:0000313" key="2">
    <source>
        <dbReference type="RefSeq" id="XP_025829286.1"/>
    </source>
</evidence>
<dbReference type="KEGG" id="apln:108735934"/>
<dbReference type="InParanoid" id="A0A7F5QVZ7"/>
<dbReference type="GeneID" id="108735934"/>
<reference evidence="2" key="1">
    <citation type="submission" date="2025-08" db="UniProtKB">
        <authorList>
            <consortium name="RefSeq"/>
        </authorList>
    </citation>
    <scope>IDENTIFICATION</scope>
    <source>
        <tissue evidence="2">Entire body</tissue>
    </source>
</reference>
<name>A0A7F5QVZ7_AGRPL</name>
<protein>
    <submittedName>
        <fullName evidence="2">Uncharacterized protein LOC108735934</fullName>
    </submittedName>
</protein>
<gene>
    <name evidence="2" type="primary">LOC108735934</name>
</gene>
<accession>A0A7F5QVZ7</accession>
<proteinExistence type="predicted"/>
<organism evidence="1 2">
    <name type="scientific">Agrilus planipennis</name>
    <name type="common">Emerald ash borer</name>
    <name type="synonym">Agrilus marcopoli</name>
    <dbReference type="NCBI Taxonomy" id="224129"/>
    <lineage>
        <taxon>Eukaryota</taxon>
        <taxon>Metazoa</taxon>
        <taxon>Ecdysozoa</taxon>
        <taxon>Arthropoda</taxon>
        <taxon>Hexapoda</taxon>
        <taxon>Insecta</taxon>
        <taxon>Pterygota</taxon>
        <taxon>Neoptera</taxon>
        <taxon>Endopterygota</taxon>
        <taxon>Coleoptera</taxon>
        <taxon>Polyphaga</taxon>
        <taxon>Elateriformia</taxon>
        <taxon>Buprestoidea</taxon>
        <taxon>Buprestidae</taxon>
        <taxon>Agrilinae</taxon>
        <taxon>Agrilus</taxon>
    </lineage>
</organism>
<keyword evidence="1" id="KW-1185">Reference proteome</keyword>
<dbReference type="AlphaFoldDB" id="A0A7F5QVZ7"/>
<dbReference type="RefSeq" id="XP_025829286.1">
    <property type="nucleotide sequence ID" value="XM_025973501.1"/>
</dbReference>
<dbReference type="Proteomes" id="UP000192223">
    <property type="component" value="Unplaced"/>
</dbReference>
<evidence type="ECO:0000313" key="1">
    <source>
        <dbReference type="Proteomes" id="UP000192223"/>
    </source>
</evidence>